<dbReference type="RefSeq" id="WP_109564804.1">
    <property type="nucleotide sequence ID" value="NZ_QGDJ01000005.1"/>
</dbReference>
<evidence type="ECO:0000256" key="1">
    <source>
        <dbReference type="ARBA" id="ARBA00022741"/>
    </source>
</evidence>
<evidence type="ECO:0000313" key="6">
    <source>
        <dbReference type="EMBL" id="SSA46878.1"/>
    </source>
</evidence>
<dbReference type="EMBL" id="UETC01000005">
    <property type="protein sequence ID" value="SSA46878.1"/>
    <property type="molecule type" value="Genomic_DNA"/>
</dbReference>
<dbReference type="Proteomes" id="UP000251571">
    <property type="component" value="Unassembled WGS sequence"/>
</dbReference>
<dbReference type="EMBL" id="QGDJ01000005">
    <property type="protein sequence ID" value="PWJ18344.1"/>
    <property type="molecule type" value="Genomic_DNA"/>
</dbReference>
<dbReference type="SUPFAM" id="SSF50891">
    <property type="entry name" value="Cyclophilin-like"/>
    <property type="match status" value="1"/>
</dbReference>
<dbReference type="InterPro" id="IPR052708">
    <property type="entry name" value="PxpC"/>
</dbReference>
<dbReference type="PANTHER" id="PTHR43309">
    <property type="entry name" value="5-OXOPROLINASE SUBUNIT C"/>
    <property type="match status" value="1"/>
</dbReference>
<evidence type="ECO:0000256" key="2">
    <source>
        <dbReference type="ARBA" id="ARBA00022801"/>
    </source>
</evidence>
<keyword evidence="2 6" id="KW-0378">Hydrolase</keyword>
<dbReference type="GO" id="GO:0005524">
    <property type="term" value="F:ATP binding"/>
    <property type="evidence" value="ECO:0007669"/>
    <property type="project" value="UniProtKB-KW"/>
</dbReference>
<dbReference type="Gene3D" id="2.40.100.10">
    <property type="entry name" value="Cyclophilin-like"/>
    <property type="match status" value="1"/>
</dbReference>
<keyword evidence="1" id="KW-0547">Nucleotide-binding</keyword>
<dbReference type="InterPro" id="IPR003778">
    <property type="entry name" value="CT_A_B"/>
</dbReference>
<reference evidence="5 7" key="2">
    <citation type="submission" date="2018-03" db="EMBL/GenBank/DDBJ databases">
        <title>Genomic Encyclopedia of Archaeal and Bacterial Type Strains, Phase II (KMG-II): from individual species to whole genera.</title>
        <authorList>
            <person name="Goeker M."/>
        </authorList>
    </citation>
    <scope>NUCLEOTIDE SEQUENCE [LARGE SCALE GENOMIC DNA]</scope>
    <source>
        <strain evidence="5 7">DSM 25227</strain>
    </source>
</reference>
<feature type="domain" description="Carboxyltransferase" evidence="4">
    <location>
        <begin position="26"/>
        <end position="298"/>
    </location>
</feature>
<evidence type="ECO:0000313" key="7">
    <source>
        <dbReference type="Proteomes" id="UP000245839"/>
    </source>
</evidence>
<keyword evidence="3" id="KW-0067">ATP-binding</keyword>
<reference evidence="6 8" key="1">
    <citation type="submission" date="2016-10" db="EMBL/GenBank/DDBJ databases">
        <authorList>
            <person name="Cai Z."/>
        </authorList>
    </citation>
    <scope>NUCLEOTIDE SEQUENCE [LARGE SCALE GENOMIC DNA]</scope>
    <source>
        <strain evidence="6 8">DSM 25227</strain>
    </source>
</reference>
<dbReference type="OrthoDB" id="9768696at2"/>
<keyword evidence="7" id="KW-1185">Reference proteome</keyword>
<accession>A0A2Y9AU69</accession>
<evidence type="ECO:0000256" key="3">
    <source>
        <dbReference type="ARBA" id="ARBA00022840"/>
    </source>
</evidence>
<dbReference type="Pfam" id="PF02626">
    <property type="entry name" value="CT_A_B"/>
    <property type="match status" value="1"/>
</dbReference>
<evidence type="ECO:0000313" key="8">
    <source>
        <dbReference type="Proteomes" id="UP000251571"/>
    </source>
</evidence>
<dbReference type="AlphaFoldDB" id="A0A2Y9AU69"/>
<name>A0A2Y9AU69_9RHOB</name>
<dbReference type="InterPro" id="IPR029000">
    <property type="entry name" value="Cyclophilin-like_dom_sf"/>
</dbReference>
<proteinExistence type="predicted"/>
<dbReference type="Proteomes" id="UP000245839">
    <property type="component" value="Unassembled WGS sequence"/>
</dbReference>
<dbReference type="GO" id="GO:0016787">
    <property type="term" value="F:hydrolase activity"/>
    <property type="evidence" value="ECO:0007669"/>
    <property type="project" value="UniProtKB-KW"/>
</dbReference>
<dbReference type="SMART" id="SM00797">
    <property type="entry name" value="AHS2"/>
    <property type="match status" value="1"/>
</dbReference>
<evidence type="ECO:0000259" key="4">
    <source>
        <dbReference type="SMART" id="SM00797"/>
    </source>
</evidence>
<protein>
    <submittedName>
        <fullName evidence="6">Allophanate hydrolase</fullName>
    </submittedName>
</protein>
<organism evidence="6 8">
    <name type="scientific">Jannaschia seohaensis</name>
    <dbReference type="NCBI Taxonomy" id="475081"/>
    <lineage>
        <taxon>Bacteria</taxon>
        <taxon>Pseudomonadati</taxon>
        <taxon>Pseudomonadota</taxon>
        <taxon>Alphaproteobacteria</taxon>
        <taxon>Rhodobacterales</taxon>
        <taxon>Roseobacteraceae</taxon>
        <taxon>Jannaschia</taxon>
    </lineage>
</organism>
<dbReference type="PANTHER" id="PTHR43309:SF3">
    <property type="entry name" value="5-OXOPROLINASE SUBUNIT C"/>
    <property type="match status" value="1"/>
</dbReference>
<gene>
    <name evidence="5" type="ORF">BCF38_105333</name>
    <name evidence="6" type="ORF">SAMN05421539_105333</name>
</gene>
<evidence type="ECO:0000313" key="5">
    <source>
        <dbReference type="EMBL" id="PWJ18344.1"/>
    </source>
</evidence>
<sequence>MSAGIEILSCGPLVTVQDDGRPGWLSRGLARGGAADARARAEARALLGGDPGAGIESPGSPLRLRLQIEATLAFTGAEMRVEAEGRAVPWHGAVSFPAGTVLTLRPTARGSYAYIHVAGGIQTEPVLGARAAHLIANLGRPLAAGDVLPVAASRHAARRLKETPDRFEGGVLRVVDTPQTRLFPQEERARFAETAFTRDPRGNRQGVRLTCDGPGFQTEGGLSLLSDFVLPGDLQMTGDGTPYILGPECQTTGGYPRIASVIPADLPRALQAPPGAELRFRFIPVEEARTLADPLPKTEPLVRAPGDDPDLLIRQLIGGVVSARGEME</sequence>